<dbReference type="GO" id="GO:0008757">
    <property type="term" value="F:S-adenosylmethionine-dependent methyltransferase activity"/>
    <property type="evidence" value="ECO:0007669"/>
    <property type="project" value="InterPro"/>
</dbReference>
<evidence type="ECO:0000313" key="6">
    <source>
        <dbReference type="Proteomes" id="UP000199518"/>
    </source>
</evidence>
<dbReference type="CDD" id="cd02440">
    <property type="entry name" value="AdoMet_MTases"/>
    <property type="match status" value="1"/>
</dbReference>
<reference evidence="6" key="1">
    <citation type="submission" date="2016-10" db="EMBL/GenBank/DDBJ databases">
        <authorList>
            <person name="Varghese N."/>
            <person name="Submissions S."/>
        </authorList>
    </citation>
    <scope>NUCLEOTIDE SEQUENCE [LARGE SCALE GENOMIC DNA]</scope>
    <source>
        <strain evidence="6">DSM 26348</strain>
    </source>
</reference>
<keyword evidence="2 5" id="KW-0489">Methyltransferase</keyword>
<keyword evidence="6" id="KW-1185">Reference proteome</keyword>
<evidence type="ECO:0000259" key="4">
    <source>
        <dbReference type="Pfam" id="PF08241"/>
    </source>
</evidence>
<dbReference type="InterPro" id="IPR013216">
    <property type="entry name" value="Methyltransf_11"/>
</dbReference>
<accession>A0A1I3TG74</accession>
<feature type="domain" description="Methyltransferase type 11" evidence="4">
    <location>
        <begin position="47"/>
        <end position="138"/>
    </location>
</feature>
<dbReference type="SUPFAM" id="SSF53335">
    <property type="entry name" value="S-adenosyl-L-methionine-dependent methyltransferases"/>
    <property type="match status" value="1"/>
</dbReference>
<evidence type="ECO:0000256" key="1">
    <source>
        <dbReference type="ARBA" id="ARBA00008361"/>
    </source>
</evidence>
<dbReference type="AlphaFoldDB" id="A0A1I3TG74"/>
<evidence type="ECO:0000256" key="2">
    <source>
        <dbReference type="ARBA" id="ARBA00022603"/>
    </source>
</evidence>
<dbReference type="Gene3D" id="3.40.50.150">
    <property type="entry name" value="Vaccinia Virus protein VP39"/>
    <property type="match status" value="1"/>
</dbReference>
<dbReference type="InterPro" id="IPR051052">
    <property type="entry name" value="Diverse_substrate_MTase"/>
</dbReference>
<protein>
    <submittedName>
        <fullName evidence="5">Methyltransferase domain-containing protein</fullName>
    </submittedName>
</protein>
<evidence type="ECO:0000313" key="5">
    <source>
        <dbReference type="EMBL" id="SFJ68487.1"/>
    </source>
</evidence>
<name>A0A1I3TG74_9PLAN</name>
<dbReference type="Pfam" id="PF08241">
    <property type="entry name" value="Methyltransf_11"/>
    <property type="match status" value="1"/>
</dbReference>
<dbReference type="RefSeq" id="WP_092057195.1">
    <property type="nucleotide sequence ID" value="NZ_FOQD01000029.1"/>
</dbReference>
<dbReference type="GO" id="GO:0032259">
    <property type="term" value="P:methylation"/>
    <property type="evidence" value="ECO:0007669"/>
    <property type="project" value="UniProtKB-KW"/>
</dbReference>
<keyword evidence="3 5" id="KW-0808">Transferase</keyword>
<dbReference type="EMBL" id="FOQD01000029">
    <property type="protein sequence ID" value="SFJ68487.1"/>
    <property type="molecule type" value="Genomic_DNA"/>
</dbReference>
<proteinExistence type="inferred from homology"/>
<gene>
    <name evidence="5" type="ORF">SAMN05421753_12914</name>
</gene>
<dbReference type="Proteomes" id="UP000199518">
    <property type="component" value="Unassembled WGS sequence"/>
</dbReference>
<dbReference type="OrthoDB" id="9797252at2"/>
<dbReference type="PANTHER" id="PTHR44942:SF4">
    <property type="entry name" value="METHYLTRANSFERASE TYPE 11 DOMAIN-CONTAINING PROTEIN"/>
    <property type="match status" value="1"/>
</dbReference>
<sequence>MVSEFAPEKRFTDRVAQYVQHRPSYPPEVFEILQAEFGPATGTQVADVGAGTGIFSKLLLEHGYQVTAVEPNDAMRTAAEELLADRPGFASSSGTAEATGLPDDSVDLVTAAQAFHWFDVPRARTEFARILRSPGNVLLIWNDRDRVGNPFLAEYDQLLLELGTDYAALSKKMDAMLASLPEFFDPGTYRRQVVTSFQDFDFPQFVGRVLSSSYIPGPDHLRHPEVLAALKRLFNQHNRQGIVTFEYQVTMHLGQVT</sequence>
<dbReference type="PANTHER" id="PTHR44942">
    <property type="entry name" value="METHYLTRANSF_11 DOMAIN-CONTAINING PROTEIN"/>
    <property type="match status" value="1"/>
</dbReference>
<organism evidence="5 6">
    <name type="scientific">Planctomicrobium piriforme</name>
    <dbReference type="NCBI Taxonomy" id="1576369"/>
    <lineage>
        <taxon>Bacteria</taxon>
        <taxon>Pseudomonadati</taxon>
        <taxon>Planctomycetota</taxon>
        <taxon>Planctomycetia</taxon>
        <taxon>Planctomycetales</taxon>
        <taxon>Planctomycetaceae</taxon>
        <taxon>Planctomicrobium</taxon>
    </lineage>
</organism>
<evidence type="ECO:0000256" key="3">
    <source>
        <dbReference type="ARBA" id="ARBA00022679"/>
    </source>
</evidence>
<comment type="similarity">
    <text evidence="1">Belongs to the methyltransferase superfamily.</text>
</comment>
<dbReference type="STRING" id="1576369.SAMN05421753_12914"/>
<dbReference type="InterPro" id="IPR029063">
    <property type="entry name" value="SAM-dependent_MTases_sf"/>
</dbReference>